<gene>
    <name evidence="4" type="ORF">ENM99_03920</name>
</gene>
<evidence type="ECO:0000259" key="3">
    <source>
        <dbReference type="Pfam" id="PF01515"/>
    </source>
</evidence>
<dbReference type="GO" id="GO:0016746">
    <property type="term" value="F:acyltransferase activity"/>
    <property type="evidence" value="ECO:0007669"/>
    <property type="project" value="UniProtKB-KW"/>
</dbReference>
<dbReference type="InterPro" id="IPR042112">
    <property type="entry name" value="P_AcTrfase_dom2"/>
</dbReference>
<feature type="domain" description="Phosphate acetyl/butaryl transferase" evidence="3">
    <location>
        <begin position="43"/>
        <end position="205"/>
    </location>
</feature>
<accession>A0A7C6E8V1</accession>
<reference evidence="4" key="1">
    <citation type="journal article" date="2020" name="mSystems">
        <title>Genome- and Community-Level Interaction Insights into Carbon Utilization and Element Cycling Functions of Hydrothermarchaeota in Hydrothermal Sediment.</title>
        <authorList>
            <person name="Zhou Z."/>
            <person name="Liu Y."/>
            <person name="Xu W."/>
            <person name="Pan J."/>
            <person name="Luo Z.H."/>
            <person name="Li M."/>
        </authorList>
    </citation>
    <scope>NUCLEOTIDE SEQUENCE [LARGE SCALE GENOMIC DNA]</scope>
    <source>
        <strain evidence="4">SpSt-1135</strain>
    </source>
</reference>
<proteinExistence type="predicted"/>
<evidence type="ECO:0000256" key="1">
    <source>
        <dbReference type="ARBA" id="ARBA00022679"/>
    </source>
</evidence>
<dbReference type="EMBL" id="DRZX01000193">
    <property type="protein sequence ID" value="HHS48988.1"/>
    <property type="molecule type" value="Genomic_DNA"/>
</dbReference>
<dbReference type="InterPro" id="IPR050500">
    <property type="entry name" value="Phos_Acetyltrans/Butyryltrans"/>
</dbReference>
<keyword evidence="1" id="KW-0808">Transferase</keyword>
<dbReference type="Gene3D" id="3.40.50.10950">
    <property type="match status" value="1"/>
</dbReference>
<dbReference type="InterPro" id="IPR002505">
    <property type="entry name" value="PTA_PTB"/>
</dbReference>
<organism evidence="4">
    <name type="scientific">Desulfurella acetivorans</name>
    <dbReference type="NCBI Taxonomy" id="33002"/>
    <lineage>
        <taxon>Bacteria</taxon>
        <taxon>Pseudomonadati</taxon>
        <taxon>Campylobacterota</taxon>
        <taxon>Desulfurellia</taxon>
        <taxon>Desulfurellales</taxon>
        <taxon>Desulfurellaceae</taxon>
        <taxon>Desulfurella</taxon>
    </lineage>
</organism>
<dbReference type="PANTHER" id="PTHR43356:SF3">
    <property type="entry name" value="PHOSPHATE ACETYLTRANSFERASE"/>
    <property type="match status" value="1"/>
</dbReference>
<dbReference type="Gene3D" id="3.40.50.10750">
    <property type="entry name" value="Isocitrate/Isopropylmalate dehydrogenase-like"/>
    <property type="match status" value="1"/>
</dbReference>
<protein>
    <recommendedName>
        <fullName evidence="3">Phosphate acetyl/butaryl transferase domain-containing protein</fullName>
    </recommendedName>
</protein>
<dbReference type="PANTHER" id="PTHR43356">
    <property type="entry name" value="PHOSPHATE ACETYLTRANSFERASE"/>
    <property type="match status" value="1"/>
</dbReference>
<comment type="caution">
    <text evidence="4">The sequence shown here is derived from an EMBL/GenBank/DDBJ whole genome shotgun (WGS) entry which is preliminary data.</text>
</comment>
<evidence type="ECO:0000313" key="4">
    <source>
        <dbReference type="EMBL" id="HHS48988.1"/>
    </source>
</evidence>
<dbReference type="SUPFAM" id="SSF53659">
    <property type="entry name" value="Isocitrate/Isopropylmalate dehydrogenase-like"/>
    <property type="match status" value="1"/>
</dbReference>
<dbReference type="Proteomes" id="UP000886400">
    <property type="component" value="Unassembled WGS sequence"/>
</dbReference>
<dbReference type="Pfam" id="PF01515">
    <property type="entry name" value="PTA_PTB"/>
    <property type="match status" value="1"/>
</dbReference>
<sequence length="207" mass="22677">MSLYTTQSESFFMPFSDNTFCNFGFESTTAKGFGPYPTHEFGENGVLFFADCGVNPDPNSVELADIAIATADNFKNLIDKEPKVAMLSFSTKGSAKHKMLNKVIEAVDIVKQKRPDILIDGELQADAVLVESVCERKAPNSPIKGNANVLIFPDLNAGNIAYKLVERLAKAQAIGPIMQGLKRPMHDLSRGCKYMDVVYLTAISAFQ</sequence>
<name>A0A7C6E8V1_DESAE</name>
<evidence type="ECO:0000256" key="2">
    <source>
        <dbReference type="ARBA" id="ARBA00023315"/>
    </source>
</evidence>
<dbReference type="AlphaFoldDB" id="A0A7C6E8V1"/>
<keyword evidence="2" id="KW-0012">Acyltransferase</keyword>
<dbReference type="InterPro" id="IPR042113">
    <property type="entry name" value="P_AcTrfase_dom1"/>
</dbReference>